<dbReference type="OrthoDB" id="43639at2157"/>
<dbReference type="PANTHER" id="PTHR16943">
    <property type="entry name" value="2-METHYLCITRATE DEHYDRATASE-RELATED"/>
    <property type="match status" value="1"/>
</dbReference>
<dbReference type="KEGG" id="mel:Metbo_0427"/>
<dbReference type="PANTHER" id="PTHR16943:SF8">
    <property type="entry name" value="2-METHYLCITRATE DEHYDRATASE"/>
    <property type="match status" value="1"/>
</dbReference>
<dbReference type="Pfam" id="PF19305">
    <property type="entry name" value="MmgE_PrpD_C"/>
    <property type="match status" value="1"/>
</dbReference>
<feature type="domain" description="MmgE/PrpD N-terminal" evidence="2">
    <location>
        <begin position="4"/>
        <end position="242"/>
    </location>
</feature>
<evidence type="ECO:0000256" key="1">
    <source>
        <dbReference type="ARBA" id="ARBA00006174"/>
    </source>
</evidence>
<organism evidence="4 5">
    <name type="scientific">Methanobacterium lacus (strain AL-21)</name>
    <dbReference type="NCBI Taxonomy" id="877455"/>
    <lineage>
        <taxon>Archaea</taxon>
        <taxon>Methanobacteriati</taxon>
        <taxon>Methanobacteriota</taxon>
        <taxon>Methanomada group</taxon>
        <taxon>Methanobacteria</taxon>
        <taxon>Methanobacteriales</taxon>
        <taxon>Methanobacteriaceae</taxon>
        <taxon>Methanobacterium</taxon>
    </lineage>
</organism>
<dbReference type="Gene3D" id="3.30.1330.120">
    <property type="entry name" value="2-methylcitrate dehydratase PrpD"/>
    <property type="match status" value="1"/>
</dbReference>
<dbReference type="InterPro" id="IPR045337">
    <property type="entry name" value="MmgE_PrpD_C"/>
</dbReference>
<name>F0T957_METLA</name>
<dbReference type="STRING" id="877455.Metbo_0427"/>
<dbReference type="InterPro" id="IPR045336">
    <property type="entry name" value="MmgE_PrpD_N"/>
</dbReference>
<evidence type="ECO:0000259" key="3">
    <source>
        <dbReference type="Pfam" id="PF19305"/>
    </source>
</evidence>
<comment type="similarity">
    <text evidence="1">Belongs to the PrpD family.</text>
</comment>
<dbReference type="HOGENOM" id="CLU_026574_3_1_2"/>
<dbReference type="Proteomes" id="UP000007490">
    <property type="component" value="Chromosome"/>
</dbReference>
<protein>
    <submittedName>
        <fullName evidence="4">MmgE/PrpD family protein</fullName>
    </submittedName>
</protein>
<dbReference type="InterPro" id="IPR005656">
    <property type="entry name" value="MmgE_PrpD"/>
</dbReference>
<gene>
    <name evidence="4" type="ordered locus">Metbo_0427</name>
</gene>
<sequence length="444" mass="48702">MITEDLASKIAEINYDELPKEVVSQAKLCFLDFLAVAMRGSNSPSGKIVKEIFNCAKDEVIVDLDKLSVMDAAFCNGVFAHSLDLDDGHRHAQLHPGCAVIPASLAAADFHKKTGKELLEAIVAGYQVSILMGKLSNPMHRNNGFHSTGTCGTLGAAAAVCKIMELNEEKIINALGLAGTQAAGLLESDHAGTMGKHLHAGKAAHAGVIAAVLAEKGFTGAKSIIDGKQGFYMAMVSDSDISILENSWKEMDKDRYHILDIYFKQYPLCRHLHSSIDAARFIKDKMETEGSNLDDIRRIYIKTYKIAAEHDNYQPETVEDLRQSLPFAVAISLIKGAPNTENMEITDLTRSLASKTVIETDAKLDGSYPSKRPSEISVETGNGVYNCQVDLPLGEPENPLDLQDLTQKFQELNPHVNVELMNPIEQIESIYIHDFMEMLNLNIK</sequence>
<dbReference type="SUPFAM" id="SSF103378">
    <property type="entry name" value="2-methylcitrate dehydratase PrpD"/>
    <property type="match status" value="1"/>
</dbReference>
<keyword evidence="5" id="KW-1185">Reference proteome</keyword>
<dbReference type="AlphaFoldDB" id="F0T957"/>
<dbReference type="InterPro" id="IPR036148">
    <property type="entry name" value="MmgE/PrpD_sf"/>
</dbReference>
<dbReference type="EMBL" id="CP002551">
    <property type="protein sequence ID" value="ADZ08679.1"/>
    <property type="molecule type" value="Genomic_DNA"/>
</dbReference>
<dbReference type="eggNOG" id="arCOG04285">
    <property type="taxonomic scope" value="Archaea"/>
</dbReference>
<reference evidence="5" key="1">
    <citation type="submission" date="2011-02" db="EMBL/GenBank/DDBJ databases">
        <title>Complete sequence of Methanobacterium sp. AL-21.</title>
        <authorList>
            <consortium name="US DOE Joint Genome Institute"/>
            <person name="Lucas S."/>
            <person name="Copeland A."/>
            <person name="Lapidus A."/>
            <person name="Cheng J.-F."/>
            <person name="Goodwin L."/>
            <person name="Pitluck S."/>
            <person name="Chertkov O."/>
            <person name="Detter J.C."/>
            <person name="Han C."/>
            <person name="Tapia R."/>
            <person name="Land M."/>
            <person name="Hauser L."/>
            <person name="Kyrpides N."/>
            <person name="Ivanova N."/>
            <person name="Mikhailova N."/>
            <person name="Pagani I."/>
            <person name="Cadillo-Quiroz H."/>
            <person name="Imachi H."/>
            <person name="Zinder S."/>
            <person name="Liu W."/>
            <person name="Woyke T."/>
        </authorList>
    </citation>
    <scope>NUCLEOTIDE SEQUENCE [LARGE SCALE GENOMIC DNA]</scope>
    <source>
        <strain evidence="5">AL-21</strain>
    </source>
</reference>
<dbReference type="RefSeq" id="WP_013644030.1">
    <property type="nucleotide sequence ID" value="NC_015216.1"/>
</dbReference>
<dbReference type="InterPro" id="IPR042183">
    <property type="entry name" value="MmgE/PrpD_sf_1"/>
</dbReference>
<dbReference type="GeneID" id="10276864"/>
<accession>F0T957</accession>
<dbReference type="GO" id="GO:0016829">
    <property type="term" value="F:lyase activity"/>
    <property type="evidence" value="ECO:0007669"/>
    <property type="project" value="InterPro"/>
</dbReference>
<evidence type="ECO:0000259" key="2">
    <source>
        <dbReference type="Pfam" id="PF03972"/>
    </source>
</evidence>
<evidence type="ECO:0000313" key="5">
    <source>
        <dbReference type="Proteomes" id="UP000007490"/>
    </source>
</evidence>
<reference evidence="4 5" key="2">
    <citation type="journal article" date="2014" name="Int. J. Syst. Evol. Microbiol.">
        <title>Methanobacterium paludis sp. nov. and a novel strain of Methanobacterium lacus isolated from northern peatlands.</title>
        <authorList>
            <person name="Cadillo-Quiroz H."/>
            <person name="Brauer S.L."/>
            <person name="Goodson N."/>
            <person name="Yavitt J.B."/>
            <person name="Zinder S.H."/>
        </authorList>
    </citation>
    <scope>NUCLEOTIDE SEQUENCE [LARGE SCALE GENOMIC DNA]</scope>
    <source>
        <strain evidence="4 5">AL-21</strain>
    </source>
</reference>
<dbReference type="Gene3D" id="1.10.4100.10">
    <property type="entry name" value="2-methylcitrate dehydratase PrpD"/>
    <property type="match status" value="1"/>
</dbReference>
<evidence type="ECO:0000313" key="4">
    <source>
        <dbReference type="EMBL" id="ADZ08679.1"/>
    </source>
</evidence>
<feature type="domain" description="MmgE/PrpD C-terminal" evidence="3">
    <location>
        <begin position="266"/>
        <end position="416"/>
    </location>
</feature>
<proteinExistence type="inferred from homology"/>
<dbReference type="Pfam" id="PF03972">
    <property type="entry name" value="MmgE_PrpD_N"/>
    <property type="match status" value="1"/>
</dbReference>
<dbReference type="InterPro" id="IPR042188">
    <property type="entry name" value="MmgE/PrpD_sf_2"/>
</dbReference>